<dbReference type="AlphaFoldDB" id="A0A0P9AM35"/>
<evidence type="ECO:0000313" key="3">
    <source>
        <dbReference type="Proteomes" id="UP000050349"/>
    </source>
</evidence>
<dbReference type="EMBL" id="LJXB01000094">
    <property type="protein sequence ID" value="KPU50666.1"/>
    <property type="molecule type" value="Genomic_DNA"/>
</dbReference>
<feature type="region of interest" description="Disordered" evidence="1">
    <location>
        <begin position="20"/>
        <end position="61"/>
    </location>
</feature>
<proteinExistence type="predicted"/>
<evidence type="ECO:0000256" key="1">
    <source>
        <dbReference type="SAM" id="MobiDB-lite"/>
    </source>
</evidence>
<sequence length="61" mass="6739">MAFTNWKVAGDAYEKFVVPEADLGEPDKESDRAGQAKPIHEYPAIDLPGLSPESAQGDRHW</sequence>
<comment type="caution">
    <text evidence="2">The sequence shown here is derived from an EMBL/GenBank/DDBJ whole genome shotgun (WGS) entry which is preliminary data.</text>
</comment>
<protein>
    <submittedName>
        <fullName evidence="2">Uncharacterized protein</fullName>
    </submittedName>
</protein>
<evidence type="ECO:0000313" key="2">
    <source>
        <dbReference type="EMBL" id="KPU50666.1"/>
    </source>
</evidence>
<feature type="compositionally biased region" description="Basic and acidic residues" evidence="1">
    <location>
        <begin position="25"/>
        <end position="40"/>
    </location>
</feature>
<name>A0A0P9AM35_PSEFL</name>
<accession>A0A0P9AM35</accession>
<gene>
    <name evidence="2" type="ORF">AN403_133</name>
</gene>
<dbReference type="Proteomes" id="UP000050349">
    <property type="component" value="Unassembled WGS sequence"/>
</dbReference>
<organism evidence="2 3">
    <name type="scientific">Pseudomonas fluorescens</name>
    <dbReference type="NCBI Taxonomy" id="294"/>
    <lineage>
        <taxon>Bacteria</taxon>
        <taxon>Pseudomonadati</taxon>
        <taxon>Pseudomonadota</taxon>
        <taxon>Gammaproteobacteria</taxon>
        <taxon>Pseudomonadales</taxon>
        <taxon>Pseudomonadaceae</taxon>
        <taxon>Pseudomonas</taxon>
    </lineage>
</organism>
<reference evidence="2 3" key="1">
    <citation type="submission" date="2015-09" db="EMBL/GenBank/DDBJ databases">
        <authorList>
            <person name="Jackson K.R."/>
            <person name="Lunt B.L."/>
            <person name="Fisher J.N.B."/>
            <person name="Gardner A.V."/>
            <person name="Bailey M.E."/>
            <person name="Deus L.M."/>
            <person name="Earl A.S."/>
            <person name="Gibby P.D."/>
            <person name="Hartmann K.A."/>
            <person name="Liu J.E."/>
            <person name="Manci A.M."/>
            <person name="Nielsen D.A."/>
            <person name="Solomon M.B."/>
            <person name="Breakwell D.P."/>
            <person name="Burnett S.H."/>
            <person name="Grose J.H."/>
        </authorList>
    </citation>
    <scope>NUCLEOTIDE SEQUENCE [LARGE SCALE GENOMIC DNA]</scope>
    <source>
        <strain evidence="2 3">S613</strain>
    </source>
</reference>